<reference evidence="4 5" key="1">
    <citation type="submission" date="2023-11" db="EMBL/GenBank/DDBJ databases">
        <title>Gilvimarinus fulvus sp. nov., isolated from the surface of Kelp.</title>
        <authorList>
            <person name="Sun Y.Y."/>
            <person name="Gong Y."/>
            <person name="Du Z.J."/>
        </authorList>
    </citation>
    <scope>NUCLEOTIDE SEQUENCE [LARGE SCALE GENOMIC DNA]</scope>
    <source>
        <strain evidence="4 5">SDUM040013</strain>
    </source>
</reference>
<dbReference type="Proteomes" id="UP001273505">
    <property type="component" value="Unassembled WGS sequence"/>
</dbReference>
<gene>
    <name evidence="4" type="ORF">SCD92_12900</name>
</gene>
<evidence type="ECO:0000313" key="5">
    <source>
        <dbReference type="Proteomes" id="UP001273505"/>
    </source>
</evidence>
<name>A0ABU4RZS4_9GAMM</name>
<accession>A0ABU4RZS4</accession>
<dbReference type="EMBL" id="JAXAFO010000021">
    <property type="protein sequence ID" value="MDX6850265.1"/>
    <property type="molecule type" value="Genomic_DNA"/>
</dbReference>
<dbReference type="SUPFAM" id="SSF52833">
    <property type="entry name" value="Thioredoxin-like"/>
    <property type="match status" value="1"/>
</dbReference>
<keyword evidence="1" id="KW-0676">Redox-active center</keyword>
<organism evidence="4 5">
    <name type="scientific">Gilvimarinus gilvus</name>
    <dbReference type="NCBI Taxonomy" id="3058038"/>
    <lineage>
        <taxon>Bacteria</taxon>
        <taxon>Pseudomonadati</taxon>
        <taxon>Pseudomonadota</taxon>
        <taxon>Gammaproteobacteria</taxon>
        <taxon>Cellvibrionales</taxon>
        <taxon>Cellvibrionaceae</taxon>
        <taxon>Gilvimarinus</taxon>
    </lineage>
</organism>
<evidence type="ECO:0000259" key="3">
    <source>
        <dbReference type="PROSITE" id="PS51352"/>
    </source>
</evidence>
<keyword evidence="5" id="KW-1185">Reference proteome</keyword>
<dbReference type="InterPro" id="IPR050553">
    <property type="entry name" value="Thioredoxin_ResA/DsbE_sf"/>
</dbReference>
<dbReference type="PROSITE" id="PS51352">
    <property type="entry name" value="THIOREDOXIN_2"/>
    <property type="match status" value="1"/>
</dbReference>
<dbReference type="InterPro" id="IPR017937">
    <property type="entry name" value="Thioredoxin_CS"/>
</dbReference>
<dbReference type="Pfam" id="PF00578">
    <property type="entry name" value="AhpC-TSA"/>
    <property type="match status" value="1"/>
</dbReference>
<dbReference type="InterPro" id="IPR013766">
    <property type="entry name" value="Thioredoxin_domain"/>
</dbReference>
<evidence type="ECO:0000256" key="1">
    <source>
        <dbReference type="ARBA" id="ARBA00023284"/>
    </source>
</evidence>
<proteinExistence type="predicted"/>
<evidence type="ECO:0000256" key="2">
    <source>
        <dbReference type="SAM" id="SignalP"/>
    </source>
</evidence>
<dbReference type="PANTHER" id="PTHR42852:SF13">
    <property type="entry name" value="PROTEIN DIPZ"/>
    <property type="match status" value="1"/>
</dbReference>
<dbReference type="Gene3D" id="3.40.30.10">
    <property type="entry name" value="Glutaredoxin"/>
    <property type="match status" value="1"/>
</dbReference>
<dbReference type="PANTHER" id="PTHR42852">
    <property type="entry name" value="THIOL:DISULFIDE INTERCHANGE PROTEIN DSBE"/>
    <property type="match status" value="1"/>
</dbReference>
<dbReference type="RefSeq" id="WP_302720893.1">
    <property type="nucleotide sequence ID" value="NZ_JAULRU010000215.1"/>
</dbReference>
<keyword evidence="2" id="KW-0732">Signal</keyword>
<dbReference type="PROSITE" id="PS00194">
    <property type="entry name" value="THIOREDOXIN_1"/>
    <property type="match status" value="1"/>
</dbReference>
<feature type="domain" description="Thioredoxin" evidence="3">
    <location>
        <begin position="20"/>
        <end position="160"/>
    </location>
</feature>
<protein>
    <submittedName>
        <fullName evidence="4">TlpA disulfide reductase family protein</fullName>
    </submittedName>
</protein>
<dbReference type="InterPro" id="IPR036249">
    <property type="entry name" value="Thioredoxin-like_sf"/>
</dbReference>
<comment type="caution">
    <text evidence="4">The sequence shown here is derived from an EMBL/GenBank/DDBJ whole genome shotgun (WGS) entry which is preliminary data.</text>
</comment>
<feature type="signal peptide" evidence="2">
    <location>
        <begin position="1"/>
        <end position="22"/>
    </location>
</feature>
<dbReference type="InterPro" id="IPR000866">
    <property type="entry name" value="AhpC/TSA"/>
</dbReference>
<sequence>MIKQLLSLVLICGVFSATSACAKDIAPDFTLKSNGGENLRLEEQRGNVVMLNFWATWCAPCRKEMPVLEEIHQRYGAAGFVLWGVNVEEDSEAAAAMAKDLGVTFPIVFDPESKASQAYGIDAMPTTILIDRDGNVRYKHRGLPKGYEEKYRSEVRELLAE</sequence>
<feature type="chain" id="PRO_5046236505" evidence="2">
    <location>
        <begin position="23"/>
        <end position="161"/>
    </location>
</feature>
<dbReference type="CDD" id="cd02966">
    <property type="entry name" value="TlpA_like_family"/>
    <property type="match status" value="1"/>
</dbReference>
<evidence type="ECO:0000313" key="4">
    <source>
        <dbReference type="EMBL" id="MDX6850265.1"/>
    </source>
</evidence>
<dbReference type="PROSITE" id="PS51257">
    <property type="entry name" value="PROKAR_LIPOPROTEIN"/>
    <property type="match status" value="1"/>
</dbReference>